<name>A0A5B8U9Z7_9ACTN</name>
<dbReference type="RefSeq" id="WP_146922394.1">
    <property type="nucleotide sequence ID" value="NZ_CP042430.1"/>
</dbReference>
<dbReference type="InterPro" id="IPR013595">
    <property type="entry name" value="Pept_S33_TAP-like_C"/>
</dbReference>
<feature type="domain" description="Serine aminopeptidase S33" evidence="4">
    <location>
        <begin position="32"/>
        <end position="140"/>
    </location>
</feature>
<dbReference type="Gene3D" id="3.40.50.1820">
    <property type="entry name" value="alpha/beta hydrolase"/>
    <property type="match status" value="1"/>
</dbReference>
<dbReference type="Pfam" id="PF12146">
    <property type="entry name" value="Hydrolase_4"/>
    <property type="match status" value="1"/>
</dbReference>
<dbReference type="PANTHER" id="PTHR22946:SF9">
    <property type="entry name" value="POLYKETIDE TRANSFERASE AF380"/>
    <property type="match status" value="1"/>
</dbReference>
<evidence type="ECO:0000256" key="2">
    <source>
        <dbReference type="ARBA" id="ARBA00022801"/>
    </source>
</evidence>
<evidence type="ECO:0000259" key="3">
    <source>
        <dbReference type="Pfam" id="PF08386"/>
    </source>
</evidence>
<dbReference type="KEGG" id="bsol:FSW04_22290"/>
<proteinExistence type="inferred from homology"/>
<evidence type="ECO:0000259" key="4">
    <source>
        <dbReference type="Pfam" id="PF12146"/>
    </source>
</evidence>
<dbReference type="InterPro" id="IPR050261">
    <property type="entry name" value="FrsA_esterase"/>
</dbReference>
<dbReference type="Pfam" id="PF08386">
    <property type="entry name" value="Abhydrolase_4"/>
    <property type="match status" value="1"/>
</dbReference>
<evidence type="ECO:0000313" key="5">
    <source>
        <dbReference type="EMBL" id="QEC50029.1"/>
    </source>
</evidence>
<reference evidence="5 6" key="1">
    <citation type="journal article" date="2018" name="J. Microbiol.">
        <title>Baekduia soli gen. nov., sp. nov., a novel bacterium isolated from the soil of Baekdu Mountain and proposal of a novel family name, Baekduiaceae fam. nov.</title>
        <authorList>
            <person name="An D.S."/>
            <person name="Siddiqi M.Z."/>
            <person name="Kim K.H."/>
            <person name="Yu H.S."/>
            <person name="Im W.T."/>
        </authorList>
    </citation>
    <scope>NUCLEOTIDE SEQUENCE [LARGE SCALE GENOMIC DNA]</scope>
    <source>
        <strain evidence="5 6">BR7-21</strain>
    </source>
</reference>
<protein>
    <submittedName>
        <fullName evidence="5">Lysophospholipase</fullName>
    </submittedName>
</protein>
<dbReference type="OrthoDB" id="5902829at2"/>
<keyword evidence="2" id="KW-0378">Hydrolase</keyword>
<evidence type="ECO:0000313" key="6">
    <source>
        <dbReference type="Proteomes" id="UP000321805"/>
    </source>
</evidence>
<feature type="domain" description="Peptidase S33 tripeptidyl aminopeptidase-like C-terminal" evidence="3">
    <location>
        <begin position="168"/>
        <end position="229"/>
    </location>
</feature>
<dbReference type="InterPro" id="IPR029058">
    <property type="entry name" value="AB_hydrolase_fold"/>
</dbReference>
<dbReference type="Proteomes" id="UP000321805">
    <property type="component" value="Chromosome"/>
</dbReference>
<dbReference type="GO" id="GO:0052689">
    <property type="term" value="F:carboxylic ester hydrolase activity"/>
    <property type="evidence" value="ECO:0007669"/>
    <property type="project" value="UniProtKB-ARBA"/>
</dbReference>
<sequence length="240" mass="24194">MRTVRAEPPVETGTTDGLAWARFAPAGAGDAPPAAGVVVLHGADSTKENHADFARVCAAHGLAALVFDARGHGASGGTLDGRAIDDVARMADTLRERAGVQAVGLRGSSMGAYLALVAAGAARAGAVVAICPAPALGLAVGLRAGRFAFGVDREGLTALLEAHNETDAARALDVPLLLLHAEGDEAVPVELSRALHAAVPASRLVVVPGGHHRSIQHDPELQGEAARFLAGHLSARPGAG</sequence>
<dbReference type="EMBL" id="CP042430">
    <property type="protein sequence ID" value="QEC50029.1"/>
    <property type="molecule type" value="Genomic_DNA"/>
</dbReference>
<dbReference type="PANTHER" id="PTHR22946">
    <property type="entry name" value="DIENELACTONE HYDROLASE DOMAIN-CONTAINING PROTEIN-RELATED"/>
    <property type="match status" value="1"/>
</dbReference>
<comment type="similarity">
    <text evidence="1">Belongs to the AB hydrolase superfamily.</text>
</comment>
<dbReference type="AlphaFoldDB" id="A0A5B8U9Z7"/>
<dbReference type="InterPro" id="IPR022742">
    <property type="entry name" value="Hydrolase_4"/>
</dbReference>
<organism evidence="5 6">
    <name type="scientific">Baekduia soli</name>
    <dbReference type="NCBI Taxonomy" id="496014"/>
    <lineage>
        <taxon>Bacteria</taxon>
        <taxon>Bacillati</taxon>
        <taxon>Actinomycetota</taxon>
        <taxon>Thermoleophilia</taxon>
        <taxon>Solirubrobacterales</taxon>
        <taxon>Baekduiaceae</taxon>
        <taxon>Baekduia</taxon>
    </lineage>
</organism>
<evidence type="ECO:0000256" key="1">
    <source>
        <dbReference type="ARBA" id="ARBA00008645"/>
    </source>
</evidence>
<keyword evidence="6" id="KW-1185">Reference proteome</keyword>
<dbReference type="SUPFAM" id="SSF53474">
    <property type="entry name" value="alpha/beta-Hydrolases"/>
    <property type="match status" value="1"/>
</dbReference>
<accession>A0A5B8U9Z7</accession>
<gene>
    <name evidence="5" type="ORF">FSW04_22290</name>
</gene>